<feature type="transmembrane region" description="Helical" evidence="1">
    <location>
        <begin position="83"/>
        <end position="100"/>
    </location>
</feature>
<organism evidence="2 3">
    <name type="scientific">Korarchaeum cryptofilum (strain OPF8)</name>
    <dbReference type="NCBI Taxonomy" id="374847"/>
    <lineage>
        <taxon>Archaea</taxon>
        <taxon>Thermoproteota</taxon>
        <taxon>Candidatus Korarchaeia</taxon>
        <taxon>Candidatus Korarchaeales</taxon>
        <taxon>Candidatus Korarchaeaceae</taxon>
        <taxon>Candidatus Korarchaeum</taxon>
    </lineage>
</organism>
<proteinExistence type="predicted"/>
<dbReference type="AlphaFoldDB" id="B1L3E8"/>
<evidence type="ECO:0000256" key="1">
    <source>
        <dbReference type="SAM" id="Phobius"/>
    </source>
</evidence>
<dbReference type="InParanoid" id="B1L3E8"/>
<dbReference type="EMBL" id="CP000968">
    <property type="protein sequence ID" value="ACB06977.1"/>
    <property type="molecule type" value="Genomic_DNA"/>
</dbReference>
<dbReference type="RefSeq" id="WP_012308874.1">
    <property type="nucleotide sequence ID" value="NC_010482.1"/>
</dbReference>
<sequence>MSKVDYLILLMAFSLFVLGIYDHKLPAIIYSTFPLLPAAVFYGKDFPPKSSKFLCLLTYASVALVNTILLLQDTGGFVAEYLTKPFAWVIILSAVFSAMGPRHYSLKGYRGIMDLLAGYIVIYFFPFSYFGYAEGWLSEPLFIPLFLVSHLILVPPICMFLRAYSNRK</sequence>
<keyword evidence="1" id="KW-1133">Transmembrane helix</keyword>
<dbReference type="EnsemblBacteria" id="ACB06977">
    <property type="protein sequence ID" value="ACB06977"/>
    <property type="gene ID" value="Kcr_0217"/>
</dbReference>
<keyword evidence="3" id="KW-1185">Reference proteome</keyword>
<feature type="transmembrane region" description="Helical" evidence="1">
    <location>
        <begin position="112"/>
        <end position="130"/>
    </location>
</feature>
<keyword evidence="1" id="KW-0472">Membrane</keyword>
<feature type="transmembrane region" description="Helical" evidence="1">
    <location>
        <begin position="27"/>
        <end position="46"/>
    </location>
</feature>
<feature type="transmembrane region" description="Helical" evidence="1">
    <location>
        <begin position="53"/>
        <end position="71"/>
    </location>
</feature>
<dbReference type="HOGENOM" id="CLU_1582888_0_0_2"/>
<reference evidence="2 3" key="1">
    <citation type="journal article" date="2008" name="Proc. Natl. Acad. Sci. U.S.A.">
        <title>A korarchaeal genome reveals new insights into the evolution of the Archaea.</title>
        <authorList>
            <person name="Elkins J.G."/>
            <person name="Podar M."/>
            <person name="Graham D.E."/>
            <person name="Makarova K.S."/>
            <person name="Wolf Y."/>
            <person name="Randau L."/>
            <person name="Hedlund B.P."/>
            <person name="Brochier-Armanet C."/>
            <person name="Kunin V."/>
            <person name="Anderson I."/>
            <person name="Lapidus A."/>
            <person name="Goltsman E."/>
            <person name="Barry K."/>
            <person name="Koonin E.V."/>
            <person name="Hugenholtz P."/>
            <person name="Kyrpides N."/>
            <person name="Wanner G."/>
            <person name="Richardson P."/>
            <person name="Keller M."/>
            <person name="Stetter K.O."/>
        </authorList>
    </citation>
    <scope>NUCLEOTIDE SEQUENCE [LARGE SCALE GENOMIC DNA]</scope>
    <source>
        <strain evidence="3">OPF8</strain>
    </source>
</reference>
<evidence type="ECO:0000313" key="3">
    <source>
        <dbReference type="Proteomes" id="UP000001686"/>
    </source>
</evidence>
<feature type="transmembrane region" description="Helical" evidence="1">
    <location>
        <begin position="142"/>
        <end position="164"/>
    </location>
</feature>
<gene>
    <name evidence="2" type="ordered locus">Kcr_0217</name>
</gene>
<dbReference type="Proteomes" id="UP000001686">
    <property type="component" value="Chromosome"/>
</dbReference>
<protein>
    <submittedName>
        <fullName evidence="2">Uncharacterized protein</fullName>
    </submittedName>
</protein>
<dbReference type="GeneID" id="6093506"/>
<dbReference type="KEGG" id="kcr:Kcr_0217"/>
<name>B1L3E8_KORCO</name>
<evidence type="ECO:0000313" key="2">
    <source>
        <dbReference type="EMBL" id="ACB06977.1"/>
    </source>
</evidence>
<keyword evidence="1" id="KW-0812">Transmembrane</keyword>
<feature type="transmembrane region" description="Helical" evidence="1">
    <location>
        <begin position="5"/>
        <end position="21"/>
    </location>
</feature>
<accession>B1L3E8</accession>